<sequence>MIQVDVRSRVPIYEQIINSIKQMSISGVLLPDEKLPSVRELAKDMTINPNTIQKAYQELERQGIIYIKRGQGTFINPDIKAKNKEEKMANLKETINTIVVESIYLGISKEELIEIIKSIYEENQV</sequence>
<dbReference type="RefSeq" id="WP_009530987.1">
    <property type="nucleotide sequence ID" value="NZ_ALNK01000021.1"/>
</dbReference>
<evidence type="ECO:0000256" key="1">
    <source>
        <dbReference type="ARBA" id="ARBA00023015"/>
    </source>
</evidence>
<dbReference type="Proteomes" id="UP000005244">
    <property type="component" value="Unassembled WGS sequence"/>
</dbReference>
<evidence type="ECO:0000313" key="5">
    <source>
        <dbReference type="EMBL" id="EJU22527.1"/>
    </source>
</evidence>
<keyword evidence="1" id="KW-0805">Transcription regulation</keyword>
<protein>
    <submittedName>
        <fullName evidence="5">Transcriptional regulator, GntR family</fullName>
    </submittedName>
</protein>
<dbReference type="InterPro" id="IPR036388">
    <property type="entry name" value="WH-like_DNA-bd_sf"/>
</dbReference>
<dbReference type="EMBL" id="ALNK01000021">
    <property type="protein sequence ID" value="EJU22527.1"/>
    <property type="molecule type" value="Genomic_DNA"/>
</dbReference>
<proteinExistence type="predicted"/>
<evidence type="ECO:0000313" key="6">
    <source>
        <dbReference type="Proteomes" id="UP000005244"/>
    </source>
</evidence>
<dbReference type="PANTHER" id="PTHR38445:SF9">
    <property type="entry name" value="HTH-TYPE TRANSCRIPTIONAL REPRESSOR YTRA"/>
    <property type="match status" value="1"/>
</dbReference>
<comment type="caution">
    <text evidence="5">The sequence shown here is derived from an EMBL/GenBank/DDBJ whole genome shotgun (WGS) entry which is preliminary data.</text>
</comment>
<dbReference type="SUPFAM" id="SSF46785">
    <property type="entry name" value="Winged helix' DNA-binding domain"/>
    <property type="match status" value="1"/>
</dbReference>
<accession>J5WK13</accession>
<dbReference type="AlphaFoldDB" id="J5WK13"/>
<dbReference type="InterPro" id="IPR036390">
    <property type="entry name" value="WH_DNA-bd_sf"/>
</dbReference>
<dbReference type="SMART" id="SM00345">
    <property type="entry name" value="HTH_GNTR"/>
    <property type="match status" value="1"/>
</dbReference>
<dbReference type="PRINTS" id="PR00035">
    <property type="entry name" value="HTHGNTR"/>
</dbReference>
<organism evidence="5 6">
    <name type="scientific">Peptoanaerobacter stomatis</name>
    <dbReference type="NCBI Taxonomy" id="796937"/>
    <lineage>
        <taxon>Bacteria</taxon>
        <taxon>Bacillati</taxon>
        <taxon>Bacillota</taxon>
        <taxon>Clostridia</taxon>
        <taxon>Peptostreptococcales</taxon>
        <taxon>Filifactoraceae</taxon>
        <taxon>Peptoanaerobacter</taxon>
    </lineage>
</organism>
<dbReference type="CDD" id="cd07377">
    <property type="entry name" value="WHTH_GntR"/>
    <property type="match status" value="1"/>
</dbReference>
<keyword evidence="3" id="KW-0804">Transcription</keyword>
<dbReference type="PATRIC" id="fig|796941.3.peg.1202"/>
<dbReference type="PROSITE" id="PS50949">
    <property type="entry name" value="HTH_GNTR"/>
    <property type="match status" value="1"/>
</dbReference>
<evidence type="ECO:0000256" key="2">
    <source>
        <dbReference type="ARBA" id="ARBA00023125"/>
    </source>
</evidence>
<name>J5WK13_9FIRM</name>
<dbReference type="GO" id="GO:0003677">
    <property type="term" value="F:DNA binding"/>
    <property type="evidence" value="ECO:0007669"/>
    <property type="project" value="UniProtKB-KW"/>
</dbReference>
<dbReference type="InterPro" id="IPR000524">
    <property type="entry name" value="Tscrpt_reg_HTH_GntR"/>
</dbReference>
<reference evidence="5 6" key="1">
    <citation type="submission" date="2012-07" db="EMBL/GenBank/DDBJ databases">
        <authorList>
            <person name="Durkin A.S."/>
            <person name="McCorrison J."/>
            <person name="Torralba M."/>
            <person name="Gillis M."/>
            <person name="Methe B."/>
            <person name="Sutton G."/>
            <person name="Nelson K.E."/>
        </authorList>
    </citation>
    <scope>NUCLEOTIDE SEQUENCE [LARGE SCALE GENOMIC DNA]</scope>
    <source>
        <strain evidence="5 6">OBRC8</strain>
    </source>
</reference>
<dbReference type="Pfam" id="PF00392">
    <property type="entry name" value="GntR"/>
    <property type="match status" value="1"/>
</dbReference>
<dbReference type="PANTHER" id="PTHR38445">
    <property type="entry name" value="HTH-TYPE TRANSCRIPTIONAL REPRESSOR YTRA"/>
    <property type="match status" value="1"/>
</dbReference>
<dbReference type="Gene3D" id="1.10.10.10">
    <property type="entry name" value="Winged helix-like DNA-binding domain superfamily/Winged helix DNA-binding domain"/>
    <property type="match status" value="1"/>
</dbReference>
<keyword evidence="6" id="KW-1185">Reference proteome</keyword>
<evidence type="ECO:0000259" key="4">
    <source>
        <dbReference type="PROSITE" id="PS50949"/>
    </source>
</evidence>
<evidence type="ECO:0000256" key="3">
    <source>
        <dbReference type="ARBA" id="ARBA00023163"/>
    </source>
</evidence>
<dbReference type="GO" id="GO:0003700">
    <property type="term" value="F:DNA-binding transcription factor activity"/>
    <property type="evidence" value="ECO:0007669"/>
    <property type="project" value="InterPro"/>
</dbReference>
<keyword evidence="2" id="KW-0238">DNA-binding</keyword>
<gene>
    <name evidence="5" type="ORF">HMPREF1143_1780</name>
</gene>
<feature type="domain" description="HTH gntR-type" evidence="4">
    <location>
        <begin position="10"/>
        <end position="78"/>
    </location>
</feature>